<comment type="subunit">
    <text evidence="9">Homodimer, forms a heterotetramer with a Cas1 homodimer.</text>
</comment>
<evidence type="ECO:0000313" key="11">
    <source>
        <dbReference type="Proteomes" id="UP000184148"/>
    </source>
</evidence>
<keyword evidence="8 9" id="KW-0051">Antiviral defense</keyword>
<keyword evidence="4 9" id="KW-0479">Metal-binding</keyword>
<dbReference type="Gene3D" id="3.30.70.240">
    <property type="match status" value="1"/>
</dbReference>
<dbReference type="EC" id="3.1.-.-" evidence="9"/>
<dbReference type="GO" id="GO:0043571">
    <property type="term" value="P:maintenance of CRISPR repeat elements"/>
    <property type="evidence" value="ECO:0007669"/>
    <property type="project" value="UniProtKB-UniRule"/>
</dbReference>
<keyword evidence="6 9" id="KW-0378">Hydrolase</keyword>
<comment type="cofactor">
    <cofactor evidence="1 9">
        <name>Mg(2+)</name>
        <dbReference type="ChEBI" id="CHEBI:18420"/>
    </cofactor>
</comment>
<dbReference type="Pfam" id="PF09827">
    <property type="entry name" value="CRISPR_Cas2"/>
    <property type="match status" value="1"/>
</dbReference>
<evidence type="ECO:0000256" key="1">
    <source>
        <dbReference type="ARBA" id="ARBA00001946"/>
    </source>
</evidence>
<dbReference type="SUPFAM" id="SSF143430">
    <property type="entry name" value="TTP0101/SSO1404-like"/>
    <property type="match status" value="1"/>
</dbReference>
<comment type="function">
    <text evidence="9">CRISPR (clustered regularly interspaced short palindromic repeat), is an adaptive immune system that provides protection against mobile genetic elements (viruses, transposable elements and conjugative plasmids). CRISPR clusters contain sequences complementary to antecedent mobile elements and target invading nucleic acids. CRISPR clusters are transcribed and processed into CRISPR RNA (crRNA). Functions as a ssRNA-specific endoribonuclease. Involved in the integration of spacer DNA into the CRISPR cassette.</text>
</comment>
<evidence type="ECO:0000256" key="8">
    <source>
        <dbReference type="ARBA" id="ARBA00023118"/>
    </source>
</evidence>
<feature type="binding site" evidence="9">
    <location>
        <position position="27"/>
    </location>
    <ligand>
        <name>Mg(2+)</name>
        <dbReference type="ChEBI" id="CHEBI:18420"/>
        <note>catalytic</note>
    </ligand>
</feature>
<dbReference type="HAMAP" id="MF_01471">
    <property type="entry name" value="Cas2"/>
    <property type="match status" value="1"/>
</dbReference>
<dbReference type="GO" id="GO:0046872">
    <property type="term" value="F:metal ion binding"/>
    <property type="evidence" value="ECO:0007669"/>
    <property type="project" value="UniProtKB-UniRule"/>
</dbReference>
<dbReference type="GO" id="GO:0004521">
    <property type="term" value="F:RNA endonuclease activity"/>
    <property type="evidence" value="ECO:0007669"/>
    <property type="project" value="InterPro"/>
</dbReference>
<evidence type="ECO:0000256" key="3">
    <source>
        <dbReference type="ARBA" id="ARBA00022722"/>
    </source>
</evidence>
<reference evidence="11" key="1">
    <citation type="submission" date="2016-11" db="EMBL/GenBank/DDBJ databases">
        <authorList>
            <person name="Varghese N."/>
            <person name="Submissions S."/>
        </authorList>
    </citation>
    <scope>NUCLEOTIDE SEQUENCE [LARGE SCALE GENOMIC DNA]</scope>
    <source>
        <strain evidence="11">DSM 12395</strain>
    </source>
</reference>
<dbReference type="GO" id="GO:0051607">
    <property type="term" value="P:defense response to virus"/>
    <property type="evidence" value="ECO:0007669"/>
    <property type="project" value="UniProtKB-UniRule"/>
</dbReference>
<evidence type="ECO:0000313" key="10">
    <source>
        <dbReference type="EMBL" id="SHF29859.1"/>
    </source>
</evidence>
<comment type="similarity">
    <text evidence="2 9">Belongs to the CRISPR-associated endoribonuclease Cas2 protein family.</text>
</comment>
<dbReference type="GO" id="GO:0016787">
    <property type="term" value="F:hydrolase activity"/>
    <property type="evidence" value="ECO:0007669"/>
    <property type="project" value="UniProtKB-KW"/>
</dbReference>
<dbReference type="CDD" id="cd09725">
    <property type="entry name" value="Cas2_I_II_III"/>
    <property type="match status" value="1"/>
</dbReference>
<dbReference type="EMBL" id="FQUY01000017">
    <property type="protein sequence ID" value="SHF29859.1"/>
    <property type="molecule type" value="Genomic_DNA"/>
</dbReference>
<keyword evidence="7 9" id="KW-0460">Magnesium</keyword>
<evidence type="ECO:0000256" key="7">
    <source>
        <dbReference type="ARBA" id="ARBA00022842"/>
    </source>
</evidence>
<name>A0A1M5AHU2_9FIRM</name>
<evidence type="ECO:0000256" key="6">
    <source>
        <dbReference type="ARBA" id="ARBA00022801"/>
    </source>
</evidence>
<dbReference type="AlphaFoldDB" id="A0A1M5AHU2"/>
<evidence type="ECO:0000256" key="9">
    <source>
        <dbReference type="HAMAP-Rule" id="MF_01471"/>
    </source>
</evidence>
<dbReference type="NCBIfam" id="TIGR01573">
    <property type="entry name" value="cas2"/>
    <property type="match status" value="1"/>
</dbReference>
<dbReference type="Proteomes" id="UP000184148">
    <property type="component" value="Unassembled WGS sequence"/>
</dbReference>
<sequence>MGRLTGLKTVRFFEPGEAYLFVILVYDVHQKRVAKVLKKCRQYLNWVQNSVLEGDISEANLKKLKMELERIIRQDEDSVIFYYLRTTKYSSREIMGLKKGGDENII</sequence>
<keyword evidence="11" id="KW-1185">Reference proteome</keyword>
<protein>
    <recommendedName>
        <fullName evidence="9">CRISPR-associated endoribonuclease Cas2</fullName>
        <ecNumber evidence="9">3.1.-.-</ecNumber>
    </recommendedName>
</protein>
<dbReference type="STRING" id="1121429.SAMN02745133_02297"/>
<evidence type="ECO:0000256" key="4">
    <source>
        <dbReference type="ARBA" id="ARBA00022723"/>
    </source>
</evidence>
<dbReference type="InterPro" id="IPR019199">
    <property type="entry name" value="Virulence_VapD/CRISPR_Cas2"/>
</dbReference>
<evidence type="ECO:0000256" key="5">
    <source>
        <dbReference type="ARBA" id="ARBA00022759"/>
    </source>
</evidence>
<gene>
    <name evidence="9" type="primary">cas2</name>
    <name evidence="10" type="ORF">SAMN02745133_02297</name>
</gene>
<keyword evidence="3 9" id="KW-0540">Nuclease</keyword>
<dbReference type="PANTHER" id="PTHR34405">
    <property type="entry name" value="CRISPR-ASSOCIATED ENDORIBONUCLEASE CAS2"/>
    <property type="match status" value="1"/>
</dbReference>
<accession>A0A1M5AHU2</accession>
<dbReference type="PANTHER" id="PTHR34405:SF1">
    <property type="entry name" value="CRISPR-ASSOCIATED ENDORIBONUCLEASE CAS2"/>
    <property type="match status" value="1"/>
</dbReference>
<proteinExistence type="inferred from homology"/>
<dbReference type="InterPro" id="IPR021127">
    <property type="entry name" value="CRISPR_associated_Cas2"/>
</dbReference>
<organism evidence="10 11">
    <name type="scientific">Desulforamulus putei DSM 12395</name>
    <dbReference type="NCBI Taxonomy" id="1121429"/>
    <lineage>
        <taxon>Bacteria</taxon>
        <taxon>Bacillati</taxon>
        <taxon>Bacillota</taxon>
        <taxon>Clostridia</taxon>
        <taxon>Eubacteriales</taxon>
        <taxon>Peptococcaceae</taxon>
        <taxon>Desulforamulus</taxon>
    </lineage>
</organism>
<evidence type="ECO:0000256" key="2">
    <source>
        <dbReference type="ARBA" id="ARBA00009959"/>
    </source>
</evidence>
<keyword evidence="5 9" id="KW-0255">Endonuclease</keyword>